<feature type="compositionally biased region" description="Basic residues" evidence="1">
    <location>
        <begin position="82"/>
        <end position="94"/>
    </location>
</feature>
<evidence type="ECO:0000256" key="1">
    <source>
        <dbReference type="SAM" id="MobiDB-lite"/>
    </source>
</evidence>
<dbReference type="Proteomes" id="UP000436088">
    <property type="component" value="Unassembled WGS sequence"/>
</dbReference>
<protein>
    <submittedName>
        <fullName evidence="2">Uncharacterized protein</fullName>
    </submittedName>
</protein>
<feature type="compositionally biased region" description="Polar residues" evidence="1">
    <location>
        <begin position="58"/>
        <end position="81"/>
    </location>
</feature>
<keyword evidence="3" id="KW-1185">Reference proteome</keyword>
<evidence type="ECO:0000313" key="2">
    <source>
        <dbReference type="EMBL" id="KAE8655663.1"/>
    </source>
</evidence>
<evidence type="ECO:0000313" key="3">
    <source>
        <dbReference type="Proteomes" id="UP000436088"/>
    </source>
</evidence>
<dbReference type="AlphaFoldDB" id="A0A6A2WBS2"/>
<feature type="region of interest" description="Disordered" evidence="1">
    <location>
        <begin position="58"/>
        <end position="94"/>
    </location>
</feature>
<dbReference type="EMBL" id="VEPZ02001776">
    <property type="protein sequence ID" value="KAE8655663.1"/>
    <property type="molecule type" value="Genomic_DNA"/>
</dbReference>
<name>A0A6A2WBS2_HIBSY</name>
<accession>A0A6A2WBS2</accession>
<organism evidence="2 3">
    <name type="scientific">Hibiscus syriacus</name>
    <name type="common">Rose of Sharon</name>
    <dbReference type="NCBI Taxonomy" id="106335"/>
    <lineage>
        <taxon>Eukaryota</taxon>
        <taxon>Viridiplantae</taxon>
        <taxon>Streptophyta</taxon>
        <taxon>Embryophyta</taxon>
        <taxon>Tracheophyta</taxon>
        <taxon>Spermatophyta</taxon>
        <taxon>Magnoliopsida</taxon>
        <taxon>eudicotyledons</taxon>
        <taxon>Gunneridae</taxon>
        <taxon>Pentapetalae</taxon>
        <taxon>rosids</taxon>
        <taxon>malvids</taxon>
        <taxon>Malvales</taxon>
        <taxon>Malvaceae</taxon>
        <taxon>Malvoideae</taxon>
        <taxon>Hibiscus</taxon>
    </lineage>
</organism>
<proteinExistence type="predicted"/>
<reference evidence="2" key="1">
    <citation type="submission" date="2019-09" db="EMBL/GenBank/DDBJ databases">
        <title>Draft genome information of white flower Hibiscus syriacus.</title>
        <authorList>
            <person name="Kim Y.-M."/>
        </authorList>
    </citation>
    <scope>NUCLEOTIDE SEQUENCE [LARGE SCALE GENOMIC DNA]</scope>
    <source>
        <strain evidence="2">YM2019G1</strain>
    </source>
</reference>
<gene>
    <name evidence="2" type="ORF">F3Y22_tig00117021pilonHSYRG00147</name>
</gene>
<comment type="caution">
    <text evidence="2">The sequence shown here is derived from an EMBL/GenBank/DDBJ whole genome shotgun (WGS) entry which is preliminary data.</text>
</comment>
<sequence>MQVVRALEGNISLDDLNEGITPGHSRVFGSFESSDYSSTQYKEDLKKFRKMALESQELGSSEYSEYVVNPSSSSTEGQQSTKSKHRKLRKKPKI</sequence>